<sequence length="111" mass="12100">MAVANQLYRRSVEVSRAMPFKYDGSLDAKAQGRKVLLARRNLGLTATAPLARWLSLPKPACRSQAVRPRTFVSAKKPWAATLAELVEANVAVASTSSANATHPHEPKDFSR</sequence>
<name>A0A2A6RGW1_9CHLR</name>
<reference evidence="2" key="1">
    <citation type="submission" date="2017-08" db="EMBL/GenBank/DDBJ databases">
        <authorList>
            <person name="Grouzdev D.S."/>
            <person name="Gaisin V.A."/>
            <person name="Rysina M.S."/>
            <person name="Gorlenko V.M."/>
        </authorList>
    </citation>
    <scope>NUCLEOTIDE SEQUENCE [LARGE SCALE GENOMIC DNA]</scope>
    <source>
        <strain evidence="2">Kir15-3F</strain>
    </source>
</reference>
<dbReference type="AlphaFoldDB" id="A0A2A6RGW1"/>
<evidence type="ECO:0000313" key="1">
    <source>
        <dbReference type="EMBL" id="PDW02173.1"/>
    </source>
</evidence>
<protein>
    <submittedName>
        <fullName evidence="1">Uncharacterized protein</fullName>
    </submittedName>
</protein>
<organism evidence="1 2">
    <name type="scientific">Candidatus Viridilinea mediisalina</name>
    <dbReference type="NCBI Taxonomy" id="2024553"/>
    <lineage>
        <taxon>Bacteria</taxon>
        <taxon>Bacillati</taxon>
        <taxon>Chloroflexota</taxon>
        <taxon>Chloroflexia</taxon>
        <taxon>Chloroflexales</taxon>
        <taxon>Chloroflexineae</taxon>
        <taxon>Oscillochloridaceae</taxon>
        <taxon>Candidatus Viridilinea</taxon>
    </lineage>
</organism>
<evidence type="ECO:0000313" key="2">
    <source>
        <dbReference type="Proteomes" id="UP000220527"/>
    </source>
</evidence>
<proteinExistence type="predicted"/>
<comment type="caution">
    <text evidence="1">The sequence shown here is derived from an EMBL/GenBank/DDBJ whole genome shotgun (WGS) entry which is preliminary data.</text>
</comment>
<keyword evidence="2" id="KW-1185">Reference proteome</keyword>
<dbReference type="EMBL" id="NQWI01000083">
    <property type="protein sequence ID" value="PDW02173.1"/>
    <property type="molecule type" value="Genomic_DNA"/>
</dbReference>
<gene>
    <name evidence="1" type="ORF">CJ255_15290</name>
</gene>
<accession>A0A2A6RGW1</accession>
<dbReference type="Proteomes" id="UP000220527">
    <property type="component" value="Unassembled WGS sequence"/>
</dbReference>